<feature type="region of interest" description="Disordered" evidence="1">
    <location>
        <begin position="44"/>
        <end position="67"/>
    </location>
</feature>
<evidence type="ECO:0000313" key="4">
    <source>
        <dbReference type="Proteomes" id="UP001283341"/>
    </source>
</evidence>
<evidence type="ECO:0000256" key="2">
    <source>
        <dbReference type="SAM" id="Phobius"/>
    </source>
</evidence>
<feature type="transmembrane region" description="Helical" evidence="2">
    <location>
        <begin position="113"/>
        <end position="135"/>
    </location>
</feature>
<evidence type="ECO:0008006" key="5">
    <source>
        <dbReference type="Google" id="ProtNLM"/>
    </source>
</evidence>
<reference evidence="3" key="2">
    <citation type="submission" date="2023-06" db="EMBL/GenBank/DDBJ databases">
        <authorList>
            <consortium name="Lawrence Berkeley National Laboratory"/>
            <person name="Haridas S."/>
            <person name="Hensen N."/>
            <person name="Bonometti L."/>
            <person name="Westerberg I."/>
            <person name="Brannstrom I.O."/>
            <person name="Guillou S."/>
            <person name="Cros-Aarteil S."/>
            <person name="Calhoun S."/>
            <person name="Kuo A."/>
            <person name="Mondo S."/>
            <person name="Pangilinan J."/>
            <person name="Riley R."/>
            <person name="Labutti K."/>
            <person name="Andreopoulos B."/>
            <person name="Lipzen A."/>
            <person name="Chen C."/>
            <person name="Yanf M."/>
            <person name="Daum C."/>
            <person name="Ng V."/>
            <person name="Clum A."/>
            <person name="Steindorff A."/>
            <person name="Ohm R."/>
            <person name="Martin F."/>
            <person name="Silar P."/>
            <person name="Natvig D."/>
            <person name="Lalanne C."/>
            <person name="Gautier V."/>
            <person name="Ament-Velasquez S.L."/>
            <person name="Kruys A."/>
            <person name="Hutchinson M.I."/>
            <person name="Powell A.J."/>
            <person name="Barry K."/>
            <person name="Miller A.N."/>
            <person name="Grigoriev I.V."/>
            <person name="Debuchy R."/>
            <person name="Gladieux P."/>
            <person name="Thoren M.H."/>
            <person name="Johannesson H."/>
        </authorList>
    </citation>
    <scope>NUCLEOTIDE SEQUENCE</scope>
    <source>
        <strain evidence="3">CBS 118394</strain>
    </source>
</reference>
<evidence type="ECO:0000313" key="3">
    <source>
        <dbReference type="EMBL" id="KAK3313879.1"/>
    </source>
</evidence>
<dbReference type="EMBL" id="JAUEDM010000007">
    <property type="protein sequence ID" value="KAK3313879.1"/>
    <property type="molecule type" value="Genomic_DNA"/>
</dbReference>
<name>A0AAE0M0Q4_9PEZI</name>
<comment type="caution">
    <text evidence="3">The sequence shown here is derived from an EMBL/GenBank/DDBJ whole genome shotgun (WGS) entry which is preliminary data.</text>
</comment>
<protein>
    <recommendedName>
        <fullName evidence="5">Transmembrane protein</fullName>
    </recommendedName>
</protein>
<keyword evidence="4" id="KW-1185">Reference proteome</keyword>
<proteinExistence type="predicted"/>
<sequence length="377" mass="41784">MRLLLKLARPYVRKPSRIAPRVVSDLETADKPSLFPRRQTVFKRSMKKTSSRNGHYHVNTGNNMVDGRNLPAEQLPLTLASAMTPTDAPPVQPSSNGGIAGILLNLEASRLEIAILAFGTFVLVALMGAIIWMGVKRRRRSAQWASPTRTILRQEQSTGFLSRSQFPPGVLHECLWDDVFPTNGQEFNQQRQHHTHHHDLVLGPPTLIPTIASELFDNVRRKSNAFLADAMSMDMLTELGRRISTGFIARRGSGDGAPVTGVTRRLENNGTDDGCPSHSVTPPEERYHHDLEVGMPTGIIAAATATVSGATRRFSWADHIVGSSGVVRRDGRKGNGRRRHSSFVRGDEHDGEDENILQGKKERSLDYDDHERRGFAV</sequence>
<feature type="compositionally biased region" description="Basic and acidic residues" evidence="1">
    <location>
        <begin position="359"/>
        <end position="377"/>
    </location>
</feature>
<evidence type="ECO:0000256" key="1">
    <source>
        <dbReference type="SAM" id="MobiDB-lite"/>
    </source>
</evidence>
<dbReference type="Proteomes" id="UP001283341">
    <property type="component" value="Unassembled WGS sequence"/>
</dbReference>
<feature type="region of interest" description="Disordered" evidence="1">
    <location>
        <begin position="327"/>
        <end position="377"/>
    </location>
</feature>
<keyword evidence="2" id="KW-1133">Transmembrane helix</keyword>
<accession>A0AAE0M0Q4</accession>
<reference evidence="3" key="1">
    <citation type="journal article" date="2023" name="Mol. Phylogenet. Evol.">
        <title>Genome-scale phylogeny and comparative genomics of the fungal order Sordariales.</title>
        <authorList>
            <person name="Hensen N."/>
            <person name="Bonometti L."/>
            <person name="Westerberg I."/>
            <person name="Brannstrom I.O."/>
            <person name="Guillou S."/>
            <person name="Cros-Aarteil S."/>
            <person name="Calhoun S."/>
            <person name="Haridas S."/>
            <person name="Kuo A."/>
            <person name="Mondo S."/>
            <person name="Pangilinan J."/>
            <person name="Riley R."/>
            <person name="LaButti K."/>
            <person name="Andreopoulos B."/>
            <person name="Lipzen A."/>
            <person name="Chen C."/>
            <person name="Yan M."/>
            <person name="Daum C."/>
            <person name="Ng V."/>
            <person name="Clum A."/>
            <person name="Steindorff A."/>
            <person name="Ohm R.A."/>
            <person name="Martin F."/>
            <person name="Silar P."/>
            <person name="Natvig D.O."/>
            <person name="Lalanne C."/>
            <person name="Gautier V."/>
            <person name="Ament-Velasquez S.L."/>
            <person name="Kruys A."/>
            <person name="Hutchinson M.I."/>
            <person name="Powell A.J."/>
            <person name="Barry K."/>
            <person name="Miller A.N."/>
            <person name="Grigoriev I.V."/>
            <person name="Debuchy R."/>
            <person name="Gladieux P."/>
            <person name="Hiltunen Thoren M."/>
            <person name="Johannesson H."/>
        </authorList>
    </citation>
    <scope>NUCLEOTIDE SEQUENCE</scope>
    <source>
        <strain evidence="3">CBS 118394</strain>
    </source>
</reference>
<organism evidence="3 4">
    <name type="scientific">Apodospora peruviana</name>
    <dbReference type="NCBI Taxonomy" id="516989"/>
    <lineage>
        <taxon>Eukaryota</taxon>
        <taxon>Fungi</taxon>
        <taxon>Dikarya</taxon>
        <taxon>Ascomycota</taxon>
        <taxon>Pezizomycotina</taxon>
        <taxon>Sordariomycetes</taxon>
        <taxon>Sordariomycetidae</taxon>
        <taxon>Sordariales</taxon>
        <taxon>Lasiosphaeriaceae</taxon>
        <taxon>Apodospora</taxon>
    </lineage>
</organism>
<gene>
    <name evidence="3" type="ORF">B0H66DRAFT_643356</name>
</gene>
<keyword evidence="2" id="KW-0472">Membrane</keyword>
<keyword evidence="2" id="KW-0812">Transmembrane</keyword>
<dbReference type="AlphaFoldDB" id="A0AAE0M0Q4"/>